<proteinExistence type="inferred from homology"/>
<dbReference type="InterPro" id="IPR042098">
    <property type="entry name" value="TauD-like_sf"/>
</dbReference>
<comment type="similarity">
    <text evidence="1">Belongs to the TfdA dioxygenase family.</text>
</comment>
<keyword evidence="2" id="KW-0479">Metal-binding</keyword>
<accession>A0A8J3GX00</accession>
<dbReference type="Pfam" id="PF02668">
    <property type="entry name" value="TauD"/>
    <property type="match status" value="1"/>
</dbReference>
<evidence type="ECO:0000313" key="9">
    <source>
        <dbReference type="Proteomes" id="UP000626220"/>
    </source>
</evidence>
<organism evidence="8 9">
    <name type="scientific">Seohaeicola zhoushanensis</name>
    <dbReference type="NCBI Taxonomy" id="1569283"/>
    <lineage>
        <taxon>Bacteria</taxon>
        <taxon>Pseudomonadati</taxon>
        <taxon>Pseudomonadota</taxon>
        <taxon>Alphaproteobacteria</taxon>
        <taxon>Rhodobacterales</taxon>
        <taxon>Roseobacteraceae</taxon>
        <taxon>Seohaeicola</taxon>
    </lineage>
</organism>
<dbReference type="AlphaFoldDB" id="A0A8J3GX00"/>
<feature type="region of interest" description="Disordered" evidence="6">
    <location>
        <begin position="71"/>
        <end position="92"/>
    </location>
</feature>
<dbReference type="RefSeq" id="WP_189679873.1">
    <property type="nucleotide sequence ID" value="NZ_BNCJ01000004.1"/>
</dbReference>
<gene>
    <name evidence="8" type="ORF">GCM10017056_19310</name>
</gene>
<evidence type="ECO:0000313" key="8">
    <source>
        <dbReference type="EMBL" id="GHF47936.1"/>
    </source>
</evidence>
<evidence type="ECO:0000256" key="3">
    <source>
        <dbReference type="ARBA" id="ARBA00022964"/>
    </source>
</evidence>
<keyword evidence="4" id="KW-0560">Oxidoreductase</keyword>
<reference evidence="8" key="2">
    <citation type="submission" date="2020-09" db="EMBL/GenBank/DDBJ databases">
        <authorList>
            <person name="Sun Q."/>
            <person name="Kim S."/>
        </authorList>
    </citation>
    <scope>NUCLEOTIDE SEQUENCE</scope>
    <source>
        <strain evidence="8">KCTC 42650</strain>
    </source>
</reference>
<evidence type="ECO:0000256" key="2">
    <source>
        <dbReference type="ARBA" id="ARBA00022723"/>
    </source>
</evidence>
<dbReference type="EMBL" id="BNCJ01000004">
    <property type="protein sequence ID" value="GHF47936.1"/>
    <property type="molecule type" value="Genomic_DNA"/>
</dbReference>
<evidence type="ECO:0000256" key="6">
    <source>
        <dbReference type="SAM" id="MobiDB-lite"/>
    </source>
</evidence>
<keyword evidence="3 8" id="KW-0223">Dioxygenase</keyword>
<dbReference type="PANTHER" id="PTHR43779">
    <property type="entry name" value="DIOXYGENASE RV0097-RELATED"/>
    <property type="match status" value="1"/>
</dbReference>
<dbReference type="GO" id="GO:0016706">
    <property type="term" value="F:2-oxoglutarate-dependent dioxygenase activity"/>
    <property type="evidence" value="ECO:0007669"/>
    <property type="project" value="UniProtKB-ARBA"/>
</dbReference>
<evidence type="ECO:0000256" key="5">
    <source>
        <dbReference type="ARBA" id="ARBA00023004"/>
    </source>
</evidence>
<feature type="domain" description="TauD/TfdA-like" evidence="7">
    <location>
        <begin position="5"/>
        <end position="274"/>
    </location>
</feature>
<keyword evidence="5" id="KW-0408">Iron</keyword>
<sequence length="296" mass="33082">MTITTTPLNPHFGVAVEGVALSDVSTGEGYPEIRALFEEHSALLFRRQEITDAQHMALATLFGPIEDRKADERKPGQAFEIPKVSNVKDDGSTTAEMDHHTLHLKANFLWHCDSTFMPQPALTNLLIARVVTETGGATELASTRAGWAAMPEALKKRIRGRGVWHAYRHSRAKISPELAAQAMFNKWPDQHWNAIWTNPVNGREALYLASHSFKVDGYDEAESQALIDEMIGFCTRPEYVYSHQWQVGDVLIWDQRAVLHRGTPWPYDKPRTLSSICVSARPVDGLDALARIGETA</sequence>
<dbReference type="Gene3D" id="3.60.130.10">
    <property type="entry name" value="Clavaminate synthase-like"/>
    <property type="match status" value="1"/>
</dbReference>
<evidence type="ECO:0000256" key="4">
    <source>
        <dbReference type="ARBA" id="ARBA00023002"/>
    </source>
</evidence>
<protein>
    <submittedName>
        <fullName evidence="8">Taurine catabolism dioxygenase</fullName>
    </submittedName>
</protein>
<evidence type="ECO:0000259" key="7">
    <source>
        <dbReference type="Pfam" id="PF02668"/>
    </source>
</evidence>
<reference evidence="8" key="1">
    <citation type="journal article" date="2014" name="Int. J. Syst. Evol. Microbiol.">
        <title>Complete genome sequence of Corynebacterium casei LMG S-19264T (=DSM 44701T), isolated from a smear-ripened cheese.</title>
        <authorList>
            <consortium name="US DOE Joint Genome Institute (JGI-PGF)"/>
            <person name="Walter F."/>
            <person name="Albersmeier A."/>
            <person name="Kalinowski J."/>
            <person name="Ruckert C."/>
        </authorList>
    </citation>
    <scope>NUCLEOTIDE SEQUENCE</scope>
    <source>
        <strain evidence="8">KCTC 42650</strain>
    </source>
</reference>
<comment type="caution">
    <text evidence="8">The sequence shown here is derived from an EMBL/GenBank/DDBJ whole genome shotgun (WGS) entry which is preliminary data.</text>
</comment>
<dbReference type="SUPFAM" id="SSF51197">
    <property type="entry name" value="Clavaminate synthase-like"/>
    <property type="match status" value="1"/>
</dbReference>
<evidence type="ECO:0000256" key="1">
    <source>
        <dbReference type="ARBA" id="ARBA00005896"/>
    </source>
</evidence>
<dbReference type="InterPro" id="IPR051178">
    <property type="entry name" value="TfdA_dioxygenase"/>
</dbReference>
<dbReference type="PANTHER" id="PTHR43779:SF3">
    <property type="entry name" value="(3R)-3-[(CARBOXYMETHYL)AMINO]FATTY ACID OXYGENASE_DECARBOXYLASE"/>
    <property type="match status" value="1"/>
</dbReference>
<dbReference type="InterPro" id="IPR003819">
    <property type="entry name" value="TauD/TfdA-like"/>
</dbReference>
<dbReference type="Proteomes" id="UP000626220">
    <property type="component" value="Unassembled WGS sequence"/>
</dbReference>
<keyword evidence="9" id="KW-1185">Reference proteome</keyword>
<name>A0A8J3GX00_9RHOB</name>
<dbReference type="GO" id="GO:0046872">
    <property type="term" value="F:metal ion binding"/>
    <property type="evidence" value="ECO:0007669"/>
    <property type="project" value="UniProtKB-KW"/>
</dbReference>